<reference evidence="4" key="1">
    <citation type="journal article" date="2019" name="Int. J. Syst. Evol. Microbiol.">
        <title>The Global Catalogue of Microorganisms (GCM) 10K type strain sequencing project: providing services to taxonomists for standard genome sequencing and annotation.</title>
        <authorList>
            <consortium name="The Broad Institute Genomics Platform"/>
            <consortium name="The Broad Institute Genome Sequencing Center for Infectious Disease"/>
            <person name="Wu L."/>
            <person name="Ma J."/>
        </authorList>
    </citation>
    <scope>NUCLEOTIDE SEQUENCE [LARGE SCALE GENOMIC DNA]</scope>
    <source>
        <strain evidence="4">KCTC 42964</strain>
    </source>
</reference>
<dbReference type="Pfam" id="PF01425">
    <property type="entry name" value="Amidase"/>
    <property type="match status" value="1"/>
</dbReference>
<accession>A0ABV7L7T7</accession>
<dbReference type="PROSITE" id="PS00571">
    <property type="entry name" value="AMIDASES"/>
    <property type="match status" value="1"/>
</dbReference>
<evidence type="ECO:0000259" key="2">
    <source>
        <dbReference type="Pfam" id="PF01425"/>
    </source>
</evidence>
<dbReference type="EMBL" id="JBHRTR010000048">
    <property type="protein sequence ID" value="MFC3230733.1"/>
    <property type="molecule type" value="Genomic_DNA"/>
</dbReference>
<gene>
    <name evidence="3" type="ORF">ACFOGJ_26030</name>
</gene>
<keyword evidence="4" id="KW-1185">Reference proteome</keyword>
<dbReference type="Gene3D" id="3.90.1300.10">
    <property type="entry name" value="Amidase signature (AS) domain"/>
    <property type="match status" value="1"/>
</dbReference>
<dbReference type="InterPro" id="IPR023631">
    <property type="entry name" value="Amidase_dom"/>
</dbReference>
<name>A0ABV7L7T7_9PROT</name>
<dbReference type="RefSeq" id="WP_379906166.1">
    <property type="nucleotide sequence ID" value="NZ_JBHRTR010000048.1"/>
</dbReference>
<evidence type="ECO:0000256" key="1">
    <source>
        <dbReference type="ARBA" id="ARBA00009199"/>
    </source>
</evidence>
<dbReference type="InterPro" id="IPR020556">
    <property type="entry name" value="Amidase_CS"/>
</dbReference>
<dbReference type="Proteomes" id="UP001595528">
    <property type="component" value="Unassembled WGS sequence"/>
</dbReference>
<dbReference type="PANTHER" id="PTHR11895:SF7">
    <property type="entry name" value="GLUTAMYL-TRNA(GLN) AMIDOTRANSFERASE SUBUNIT A, MITOCHONDRIAL"/>
    <property type="match status" value="1"/>
</dbReference>
<evidence type="ECO:0000313" key="3">
    <source>
        <dbReference type="EMBL" id="MFC3230733.1"/>
    </source>
</evidence>
<proteinExistence type="inferred from homology"/>
<dbReference type="InterPro" id="IPR000120">
    <property type="entry name" value="Amidase"/>
</dbReference>
<feature type="domain" description="Amidase" evidence="2">
    <location>
        <begin position="29"/>
        <end position="454"/>
    </location>
</feature>
<sequence length="473" mass="49542">MAQATGPLWKWDAVDLAAAIATRRLSSREAVQASLDRMQAVNPKINAVVESRADEALAAADAADRAVAAGDALGPLHGVPVTIKVNVDQKGYATSNGISAFADLQAPSDSPVVVNWKKAGAVIVGRTNTPAFSMRWFTDNALYGQTLNPLNAKLTPGGSSGGAAAAVAAGICPLAHGNDYGGSVRYPAYACGLAGLRPSFGRVPAYIETAPRERPMTAQLMSVQGPLARRVRDVRTGLAAMTARDPRDPWWVPAPLQGPAPARPIRVAVCADPFGDGVHPDVKSAIGQAAGWLADAGYAVEEVAVPRAVEAAEHWLTLVMSDTRRGMAGAIAELGDDAIKRAYEGMDAGAPAEIGFTDYMAALEGRTTVLRTWSLFQEDYPLVLMPVSMQPPFEQVADQQGANAFAGLLQAQRPLTMINLMGLPGMSVATGISADGTAMGVQIVGQRFREDLCLDAAEVVEARAGVSLPIDPR</sequence>
<protein>
    <submittedName>
        <fullName evidence="3">Amidase family protein</fullName>
    </submittedName>
</protein>
<dbReference type="SUPFAM" id="SSF75304">
    <property type="entry name" value="Amidase signature (AS) enzymes"/>
    <property type="match status" value="1"/>
</dbReference>
<comment type="similarity">
    <text evidence="1">Belongs to the amidase family.</text>
</comment>
<comment type="caution">
    <text evidence="3">The sequence shown here is derived from an EMBL/GenBank/DDBJ whole genome shotgun (WGS) entry which is preliminary data.</text>
</comment>
<dbReference type="PANTHER" id="PTHR11895">
    <property type="entry name" value="TRANSAMIDASE"/>
    <property type="match status" value="1"/>
</dbReference>
<organism evidence="3 4">
    <name type="scientific">Marinibaculum pumilum</name>
    <dbReference type="NCBI Taxonomy" id="1766165"/>
    <lineage>
        <taxon>Bacteria</taxon>
        <taxon>Pseudomonadati</taxon>
        <taxon>Pseudomonadota</taxon>
        <taxon>Alphaproteobacteria</taxon>
        <taxon>Rhodospirillales</taxon>
        <taxon>Rhodospirillaceae</taxon>
        <taxon>Marinibaculum</taxon>
    </lineage>
</organism>
<dbReference type="NCBIfam" id="NF005687">
    <property type="entry name" value="PRK07487.1"/>
    <property type="match status" value="1"/>
</dbReference>
<evidence type="ECO:0000313" key="4">
    <source>
        <dbReference type="Proteomes" id="UP001595528"/>
    </source>
</evidence>
<dbReference type="InterPro" id="IPR036928">
    <property type="entry name" value="AS_sf"/>
</dbReference>